<feature type="compositionally biased region" description="Low complexity" evidence="1">
    <location>
        <begin position="145"/>
        <end position="160"/>
    </location>
</feature>
<organism evidence="2">
    <name type="scientific">Dunaliella tertiolecta</name>
    <name type="common">Green alga</name>
    <dbReference type="NCBI Taxonomy" id="3047"/>
    <lineage>
        <taxon>Eukaryota</taxon>
        <taxon>Viridiplantae</taxon>
        <taxon>Chlorophyta</taxon>
        <taxon>core chlorophytes</taxon>
        <taxon>Chlorophyceae</taxon>
        <taxon>CS clade</taxon>
        <taxon>Chlamydomonadales</taxon>
        <taxon>Dunaliellaceae</taxon>
        <taxon>Dunaliella</taxon>
    </lineage>
</organism>
<sequence length="233" mass="25682">MASLISVASSLRDSSALRAATLSFSLLRIVMQIGLPKQASKLFLNAALPAQLMTTLPELLILDPQWGAPLLGYFLCHAGTSASFYYTMEVHCFLASICRGFGTHALCLCAFLAFHQSWKLLRSLGGLHIDDLPKAAEQLEQLDAQQEQLAGQRAESQQQEQKQEHKQVEPAQELQQIQQAQKQQRSQPQEVKERKHMGEQLCDGSASFAPQHQMSKSPGPKIAPLSSANARYG</sequence>
<proteinExistence type="predicted"/>
<reference evidence="2" key="1">
    <citation type="submission" date="2021-01" db="EMBL/GenBank/DDBJ databases">
        <authorList>
            <person name="Corre E."/>
            <person name="Pelletier E."/>
            <person name="Niang G."/>
            <person name="Scheremetjew M."/>
            <person name="Finn R."/>
            <person name="Kale V."/>
            <person name="Holt S."/>
            <person name="Cochrane G."/>
            <person name="Meng A."/>
            <person name="Brown T."/>
            <person name="Cohen L."/>
        </authorList>
    </citation>
    <scope>NUCLEOTIDE SEQUENCE</scope>
    <source>
        <strain evidence="2">CCMP1320</strain>
    </source>
</reference>
<protein>
    <submittedName>
        <fullName evidence="2">Uncharacterized protein</fullName>
    </submittedName>
</protein>
<feature type="region of interest" description="Disordered" evidence="1">
    <location>
        <begin position="145"/>
        <end position="233"/>
    </location>
</feature>
<dbReference type="EMBL" id="HBIP01018616">
    <property type="protein sequence ID" value="CAE0495931.1"/>
    <property type="molecule type" value="Transcribed_RNA"/>
</dbReference>
<dbReference type="AlphaFoldDB" id="A0A7S3VNE2"/>
<evidence type="ECO:0000256" key="1">
    <source>
        <dbReference type="SAM" id="MobiDB-lite"/>
    </source>
</evidence>
<gene>
    <name evidence="2" type="ORF">DTER00134_LOCUS11004</name>
</gene>
<accession>A0A7S3VNE2</accession>
<evidence type="ECO:0000313" key="2">
    <source>
        <dbReference type="EMBL" id="CAE0495931.1"/>
    </source>
</evidence>
<feature type="compositionally biased region" description="Low complexity" evidence="1">
    <location>
        <begin position="172"/>
        <end position="189"/>
    </location>
</feature>
<name>A0A7S3VNE2_DUNTE</name>